<dbReference type="AlphaFoldDB" id="A0A2P2JEF0"/>
<evidence type="ECO:0000313" key="1">
    <source>
        <dbReference type="EMBL" id="MBW91837.1"/>
    </source>
</evidence>
<proteinExistence type="predicted"/>
<reference evidence="1" key="1">
    <citation type="submission" date="2018-02" db="EMBL/GenBank/DDBJ databases">
        <title>Rhizophora mucronata_Transcriptome.</title>
        <authorList>
            <person name="Meera S.P."/>
            <person name="Sreeshan A."/>
            <person name="Augustine A."/>
        </authorList>
    </citation>
    <scope>NUCLEOTIDE SEQUENCE</scope>
    <source>
        <tissue evidence="1">Leaf</tissue>
    </source>
</reference>
<dbReference type="EMBL" id="GGEC01011354">
    <property type="protein sequence ID" value="MBW91837.1"/>
    <property type="molecule type" value="Transcribed_RNA"/>
</dbReference>
<accession>A0A2P2JEF0</accession>
<organism evidence="1">
    <name type="scientific">Rhizophora mucronata</name>
    <name type="common">Asiatic mangrove</name>
    <dbReference type="NCBI Taxonomy" id="61149"/>
    <lineage>
        <taxon>Eukaryota</taxon>
        <taxon>Viridiplantae</taxon>
        <taxon>Streptophyta</taxon>
        <taxon>Embryophyta</taxon>
        <taxon>Tracheophyta</taxon>
        <taxon>Spermatophyta</taxon>
        <taxon>Magnoliopsida</taxon>
        <taxon>eudicotyledons</taxon>
        <taxon>Gunneridae</taxon>
        <taxon>Pentapetalae</taxon>
        <taxon>rosids</taxon>
        <taxon>fabids</taxon>
        <taxon>Malpighiales</taxon>
        <taxon>Rhizophoraceae</taxon>
        <taxon>Rhizophora</taxon>
    </lineage>
</organism>
<protein>
    <submittedName>
        <fullName evidence="1">Uncharacterized protein</fullName>
    </submittedName>
</protein>
<sequence>MKSVTSEVVVCKMLKGSKLMMPFVNYSKYF</sequence>
<name>A0A2P2JEF0_RHIMU</name>